<keyword evidence="4" id="KW-1185">Reference proteome</keyword>
<proteinExistence type="predicted"/>
<sequence length="301" mass="34666">MNTNINRIENEDKNEIKDRKQSDWSRTKCFVIILFSSVVVYKIAITPVEIVVDFPTLLSLLLAFFSVGLAALFYFKATESSNVFYDNTIKFTNEIASLLVKIESGFGEKLRHLDEGYTSMRDKMDGIPRNYEIEDTKTEIKKGQEELQKKLVEKDKLVEEYAAKAQLGEEEKKAFKDRLDKYMQEYNSAIKEISFLKNKLKHAEYLSSHSEIDLIENDLIEFIVTRLFSLISPALILEGSRAAINREFQQIKNRLPKSFVTSLQKHELLTPQGTISGKGALLLKQIAEDYSLSNQSFHRTR</sequence>
<evidence type="ECO:0000313" key="4">
    <source>
        <dbReference type="Proteomes" id="UP000184139"/>
    </source>
</evidence>
<keyword evidence="2" id="KW-0812">Transmembrane</keyword>
<name>A0A1M5SGG0_9BACT</name>
<dbReference type="RefSeq" id="WP_084540368.1">
    <property type="nucleotide sequence ID" value="NZ_FQXS01000001.1"/>
</dbReference>
<dbReference type="AlphaFoldDB" id="A0A1M5SGG0"/>
<keyword evidence="2" id="KW-0472">Membrane</keyword>
<dbReference type="EMBL" id="FQXS01000001">
    <property type="protein sequence ID" value="SHH37545.1"/>
    <property type="molecule type" value="Genomic_DNA"/>
</dbReference>
<feature type="coiled-coil region" evidence="1">
    <location>
        <begin position="133"/>
        <end position="199"/>
    </location>
</feature>
<evidence type="ECO:0000256" key="2">
    <source>
        <dbReference type="SAM" id="Phobius"/>
    </source>
</evidence>
<evidence type="ECO:0000256" key="1">
    <source>
        <dbReference type="SAM" id="Coils"/>
    </source>
</evidence>
<keyword evidence="1" id="KW-0175">Coiled coil</keyword>
<feature type="transmembrane region" description="Helical" evidence="2">
    <location>
        <begin position="29"/>
        <end position="48"/>
    </location>
</feature>
<accession>A0A1M5SGG0</accession>
<dbReference type="STRING" id="1121409.SAMN02745124_00336"/>
<evidence type="ECO:0000313" key="3">
    <source>
        <dbReference type="EMBL" id="SHH37545.1"/>
    </source>
</evidence>
<protein>
    <submittedName>
        <fullName evidence="3">Uncharacterized protein</fullName>
    </submittedName>
</protein>
<keyword evidence="2" id="KW-1133">Transmembrane helix</keyword>
<feature type="transmembrane region" description="Helical" evidence="2">
    <location>
        <begin position="54"/>
        <end position="75"/>
    </location>
</feature>
<dbReference type="Proteomes" id="UP000184139">
    <property type="component" value="Unassembled WGS sequence"/>
</dbReference>
<gene>
    <name evidence="3" type="ORF">SAMN02745124_00336</name>
</gene>
<reference evidence="3 4" key="1">
    <citation type="submission" date="2016-11" db="EMBL/GenBank/DDBJ databases">
        <authorList>
            <person name="Jaros S."/>
            <person name="Januszkiewicz K."/>
            <person name="Wedrychowicz H."/>
        </authorList>
    </citation>
    <scope>NUCLEOTIDE SEQUENCE [LARGE SCALE GENOMIC DNA]</scope>
    <source>
        <strain evidence="3 4">DSM 9705</strain>
    </source>
</reference>
<dbReference type="OrthoDB" id="1524881at2"/>
<organism evidence="3 4">
    <name type="scientific">Desulfofustis glycolicus DSM 9705</name>
    <dbReference type="NCBI Taxonomy" id="1121409"/>
    <lineage>
        <taxon>Bacteria</taxon>
        <taxon>Pseudomonadati</taxon>
        <taxon>Thermodesulfobacteriota</taxon>
        <taxon>Desulfobulbia</taxon>
        <taxon>Desulfobulbales</taxon>
        <taxon>Desulfocapsaceae</taxon>
        <taxon>Desulfofustis</taxon>
    </lineage>
</organism>